<accession>A0A381TJB2</accession>
<name>A0A381TJB2_9ZZZZ</name>
<organism evidence="1">
    <name type="scientific">marine metagenome</name>
    <dbReference type="NCBI Taxonomy" id="408172"/>
    <lineage>
        <taxon>unclassified sequences</taxon>
        <taxon>metagenomes</taxon>
        <taxon>ecological metagenomes</taxon>
    </lineage>
</organism>
<dbReference type="AlphaFoldDB" id="A0A381TJB2"/>
<dbReference type="PIRSF" id="PIRSF033563">
    <property type="entry name" value="UCP033563"/>
    <property type="match status" value="1"/>
</dbReference>
<sequence length="419" mass="48214">MAKVSPFKGWRYNPEIIQSLEDVFVPPYDVITPKEQEQYYDRSPHSYIRINLNNAPGSERYFSSANILNMWIGSGVLTEEDQPAIYILSQSFKINGSMVDRIGCVCSLELSELGDTVLPHEQTIDKHLDDRYNLMESTAANSGQIFMCYKDEKMILETIYSNIKSEPSIRVDLDGVGYKIWSVTDKKTVQNFVSGLVSKTLVIADGHHRYKTALKYAENHNSHDSKYVMVTLVNSNNPGMQIMPTHRLLKGIEKSIMDIKKEIEQYFHYKEFKGADKLLHKMDMLENQKSIIGLFHKETNTGLLLEFKSWDILESKMSDQSKSLRELDTNILHSFLLKDVFNIDTNRQEDLKHLSYLRGNKPALEMLKKEENYDVACFVNPPSLDDVFSIAESGETMPQKSTYFFPKVYSGLITRCFNK</sequence>
<evidence type="ECO:0008006" key="2">
    <source>
        <dbReference type="Google" id="ProtNLM"/>
    </source>
</evidence>
<gene>
    <name evidence="1" type="ORF">METZ01_LOCUS69056</name>
</gene>
<evidence type="ECO:0000313" key="1">
    <source>
        <dbReference type="EMBL" id="SVA16202.1"/>
    </source>
</evidence>
<proteinExistence type="predicted"/>
<dbReference type="PANTHER" id="PTHR36454:SF1">
    <property type="entry name" value="DUF1015 DOMAIN-CONTAINING PROTEIN"/>
    <property type="match status" value="1"/>
</dbReference>
<dbReference type="InterPro" id="IPR008323">
    <property type="entry name" value="UCP033563"/>
</dbReference>
<protein>
    <recommendedName>
        <fullName evidence="2">DUF1015 domain-containing protein</fullName>
    </recommendedName>
</protein>
<reference evidence="1" key="1">
    <citation type="submission" date="2018-05" db="EMBL/GenBank/DDBJ databases">
        <authorList>
            <person name="Lanie J.A."/>
            <person name="Ng W.-L."/>
            <person name="Kazmierczak K.M."/>
            <person name="Andrzejewski T.M."/>
            <person name="Davidsen T.M."/>
            <person name="Wayne K.J."/>
            <person name="Tettelin H."/>
            <person name="Glass J.I."/>
            <person name="Rusch D."/>
            <person name="Podicherti R."/>
            <person name="Tsui H.-C.T."/>
            <person name="Winkler M.E."/>
        </authorList>
    </citation>
    <scope>NUCLEOTIDE SEQUENCE</scope>
</reference>
<dbReference type="Pfam" id="PF06245">
    <property type="entry name" value="DUF1015"/>
    <property type="match status" value="1"/>
</dbReference>
<dbReference type="PANTHER" id="PTHR36454">
    <property type="entry name" value="LMO2823 PROTEIN"/>
    <property type="match status" value="1"/>
</dbReference>
<dbReference type="EMBL" id="UINC01004696">
    <property type="protein sequence ID" value="SVA16202.1"/>
    <property type="molecule type" value="Genomic_DNA"/>
</dbReference>